<evidence type="ECO:0000313" key="3">
    <source>
        <dbReference type="EMBL" id="QCY68299.1"/>
    </source>
</evidence>
<evidence type="ECO:0000313" key="4">
    <source>
        <dbReference type="Proteomes" id="UP000309016"/>
    </source>
</evidence>
<feature type="domain" description="AB hydrolase-1" evidence="2">
    <location>
        <begin position="90"/>
        <end position="181"/>
    </location>
</feature>
<dbReference type="KEGG" id="afla:FHG64_02185"/>
<feature type="transmembrane region" description="Helical" evidence="1">
    <location>
        <begin position="20"/>
        <end position="40"/>
    </location>
</feature>
<dbReference type="EMBL" id="CP040812">
    <property type="protein sequence ID" value="QCY68299.1"/>
    <property type="molecule type" value="Genomic_DNA"/>
</dbReference>
<dbReference type="RefSeq" id="WP_139064875.1">
    <property type="nucleotide sequence ID" value="NZ_CP040812.1"/>
</dbReference>
<dbReference type="PANTHER" id="PTHR43798:SF33">
    <property type="entry name" value="HYDROLASE, PUTATIVE (AFU_ORTHOLOGUE AFUA_2G14860)-RELATED"/>
    <property type="match status" value="1"/>
</dbReference>
<dbReference type="Pfam" id="PF12697">
    <property type="entry name" value="Abhydrolase_6"/>
    <property type="match status" value="1"/>
</dbReference>
<dbReference type="GO" id="GO:0016020">
    <property type="term" value="C:membrane"/>
    <property type="evidence" value="ECO:0007669"/>
    <property type="project" value="TreeGrafter"/>
</dbReference>
<dbReference type="InterPro" id="IPR050266">
    <property type="entry name" value="AB_hydrolase_sf"/>
</dbReference>
<dbReference type="InterPro" id="IPR000073">
    <property type="entry name" value="AB_hydrolase_1"/>
</dbReference>
<keyword evidence="4" id="KW-1185">Reference proteome</keyword>
<keyword evidence="1" id="KW-1133">Transmembrane helix</keyword>
<dbReference type="InterPro" id="IPR029058">
    <property type="entry name" value="AB_hydrolase_fold"/>
</dbReference>
<dbReference type="PANTHER" id="PTHR43798">
    <property type="entry name" value="MONOACYLGLYCEROL LIPASE"/>
    <property type="match status" value="1"/>
</dbReference>
<dbReference type="AlphaFoldDB" id="A0A5B7WYV3"/>
<keyword evidence="3" id="KW-0378">Hydrolase</keyword>
<dbReference type="Gene3D" id="3.40.50.1820">
    <property type="entry name" value="alpha/beta hydrolase"/>
    <property type="match status" value="1"/>
</dbReference>
<reference evidence="3 4" key="1">
    <citation type="submission" date="2019-06" db="EMBL/GenBank/DDBJ databases">
        <title>Complete genome sequence of Antarcticibacterium flavum KCTC 52984T from an Antarctic marine sediment.</title>
        <authorList>
            <person name="Lee Y.M."/>
            <person name="Shin S.C."/>
        </authorList>
    </citation>
    <scope>NUCLEOTIDE SEQUENCE [LARGE SCALE GENOMIC DNA]</scope>
    <source>
        <strain evidence="3 4">KCTC 52984</strain>
    </source>
</reference>
<accession>A0A5B7WYV3</accession>
<sequence length="291" mass="32289">MTKKQKENTPVQVLLTPKYILVAGKILTAISPFLASRFAAKLFLTPHKYKLPEREKEMDRNSSQIVEEVPGINREIVVYRYGDPAAGKKVLLAHGWSGRGTQMPKLAAALVKENYEVVSFDAPGHGKAPGKMSMMPFFIEAIHHLDNTHGPFHAAIGHSLGGMSLLRAAKEGLALEKLVIIGTANSVTHITYEFARNMKLNEEVARKMKSYFDEKYGMDMDNLSGAFSAESVNIPTLVVHDKNDVDVHFSSAYEIRDKLKNGELFLTEGLGHRKILGDQKVINKITTFIAV</sequence>
<gene>
    <name evidence="3" type="ORF">FHG64_02185</name>
</gene>
<dbReference type="Proteomes" id="UP000309016">
    <property type="component" value="Chromosome"/>
</dbReference>
<evidence type="ECO:0000259" key="2">
    <source>
        <dbReference type="Pfam" id="PF12697"/>
    </source>
</evidence>
<protein>
    <submittedName>
        <fullName evidence="3">Alpha/beta hydrolase</fullName>
    </submittedName>
</protein>
<name>A0A5B7WYV3_9FLAO</name>
<evidence type="ECO:0000256" key="1">
    <source>
        <dbReference type="SAM" id="Phobius"/>
    </source>
</evidence>
<keyword evidence="1" id="KW-0472">Membrane</keyword>
<dbReference type="SUPFAM" id="SSF53474">
    <property type="entry name" value="alpha/beta-Hydrolases"/>
    <property type="match status" value="1"/>
</dbReference>
<proteinExistence type="predicted"/>
<organism evidence="3 4">
    <name type="scientific">Antarcticibacterium flavum</name>
    <dbReference type="NCBI Taxonomy" id="2058175"/>
    <lineage>
        <taxon>Bacteria</taxon>
        <taxon>Pseudomonadati</taxon>
        <taxon>Bacteroidota</taxon>
        <taxon>Flavobacteriia</taxon>
        <taxon>Flavobacteriales</taxon>
        <taxon>Flavobacteriaceae</taxon>
        <taxon>Antarcticibacterium</taxon>
    </lineage>
</organism>
<dbReference type="GO" id="GO:0016787">
    <property type="term" value="F:hydrolase activity"/>
    <property type="evidence" value="ECO:0007669"/>
    <property type="project" value="UniProtKB-KW"/>
</dbReference>
<dbReference type="OrthoDB" id="9785847at2"/>
<keyword evidence="1" id="KW-0812">Transmembrane</keyword>